<dbReference type="Pfam" id="PF02463">
    <property type="entry name" value="SMC_N"/>
    <property type="match status" value="1"/>
</dbReference>
<evidence type="ECO:0000256" key="1">
    <source>
        <dbReference type="ARBA" id="ARBA00003618"/>
    </source>
</evidence>
<evidence type="ECO:0000256" key="2">
    <source>
        <dbReference type="ARBA" id="ARBA00009441"/>
    </source>
</evidence>
<name>A0A2K0A7V2_STAHA</name>
<dbReference type="PANTHER" id="PTHR11059:SF0">
    <property type="entry name" value="DNA REPAIR PROTEIN RECN"/>
    <property type="match status" value="1"/>
</dbReference>
<organism evidence="12 13">
    <name type="scientific">Staphylococcus haemolyticus</name>
    <dbReference type="NCBI Taxonomy" id="1283"/>
    <lineage>
        <taxon>Bacteria</taxon>
        <taxon>Bacillati</taxon>
        <taxon>Bacillota</taxon>
        <taxon>Bacilli</taxon>
        <taxon>Bacillales</taxon>
        <taxon>Staphylococcaceae</taxon>
        <taxon>Staphylococcus</taxon>
    </lineage>
</organism>
<comment type="caution">
    <text evidence="12">The sequence shown here is derived from an EMBL/GenBank/DDBJ whole genome shotgun (WGS) entry which is preliminary data.</text>
</comment>
<keyword evidence="4" id="KW-0547">Nucleotide-binding</keyword>
<evidence type="ECO:0000256" key="3">
    <source>
        <dbReference type="ARBA" id="ARBA00021315"/>
    </source>
</evidence>
<dbReference type="SUPFAM" id="SSF52540">
    <property type="entry name" value="P-loop containing nucleoside triphosphate hydrolases"/>
    <property type="match status" value="2"/>
</dbReference>
<dbReference type="AlphaFoldDB" id="A0A2K0A7V2"/>
<keyword evidence="10" id="KW-0175">Coiled coil</keyword>
<dbReference type="InterPro" id="IPR003395">
    <property type="entry name" value="RecF/RecN/SMC_N"/>
</dbReference>
<dbReference type="GO" id="GO:0009432">
    <property type="term" value="P:SOS response"/>
    <property type="evidence" value="ECO:0007669"/>
    <property type="project" value="TreeGrafter"/>
</dbReference>
<evidence type="ECO:0000256" key="6">
    <source>
        <dbReference type="ARBA" id="ARBA00022840"/>
    </source>
</evidence>
<dbReference type="PANTHER" id="PTHR11059">
    <property type="entry name" value="DNA REPAIR PROTEIN RECN"/>
    <property type="match status" value="1"/>
</dbReference>
<evidence type="ECO:0000256" key="5">
    <source>
        <dbReference type="ARBA" id="ARBA00022763"/>
    </source>
</evidence>
<dbReference type="GO" id="GO:0006281">
    <property type="term" value="P:DNA repair"/>
    <property type="evidence" value="ECO:0007669"/>
    <property type="project" value="UniProtKB-KW"/>
</dbReference>
<feature type="coiled-coil region" evidence="10">
    <location>
        <begin position="300"/>
        <end position="358"/>
    </location>
</feature>
<dbReference type="NCBIfam" id="TIGR00634">
    <property type="entry name" value="recN"/>
    <property type="match status" value="1"/>
</dbReference>
<evidence type="ECO:0000259" key="11">
    <source>
        <dbReference type="Pfam" id="PF02463"/>
    </source>
</evidence>
<comment type="similarity">
    <text evidence="2 9">Belongs to the RecN family.</text>
</comment>
<gene>
    <name evidence="12" type="primary">recN</name>
    <name evidence="12" type="ORF">AL503_010140</name>
</gene>
<comment type="function">
    <text evidence="1 9">May be involved in recombinational repair of damaged DNA.</text>
</comment>
<feature type="coiled-coil region" evidence="10">
    <location>
        <begin position="159"/>
        <end position="223"/>
    </location>
</feature>
<evidence type="ECO:0000313" key="13">
    <source>
        <dbReference type="Proteomes" id="UP000053523"/>
    </source>
</evidence>
<dbReference type="RefSeq" id="WP_037550572.1">
    <property type="nucleotide sequence ID" value="NZ_CAJCGD010000001.1"/>
</dbReference>
<protein>
    <recommendedName>
        <fullName evidence="3 9">DNA repair protein RecN</fullName>
    </recommendedName>
    <alternativeName>
        <fullName evidence="8 9">Recombination protein N</fullName>
    </alternativeName>
</protein>
<evidence type="ECO:0000256" key="9">
    <source>
        <dbReference type="PIRNR" id="PIRNR003128"/>
    </source>
</evidence>
<evidence type="ECO:0000256" key="8">
    <source>
        <dbReference type="ARBA" id="ARBA00033408"/>
    </source>
</evidence>
<dbReference type="GO" id="GO:0006310">
    <property type="term" value="P:DNA recombination"/>
    <property type="evidence" value="ECO:0007669"/>
    <property type="project" value="InterPro"/>
</dbReference>
<reference evidence="12 13" key="1">
    <citation type="submission" date="2017-12" db="EMBL/GenBank/DDBJ databases">
        <title>FDA dAtabase for Regulatory Grade micrObial Sequences (FDA-ARGOS): Supporting development and validation of Infectious Disease Dx tests.</title>
        <authorList>
            <person name="Hoffmann M."/>
            <person name="Allard M."/>
            <person name="Evans P."/>
            <person name="Brown E."/>
            <person name="Tallon L."/>
            <person name="Sadzewicz L."/>
            <person name="Sengamalay N."/>
            <person name="Ott S."/>
            <person name="Godinez A."/>
            <person name="Nagaraj S."/>
            <person name="Vavikolanu K."/>
            <person name="Aluvathingal J."/>
            <person name="Nadendla S."/>
            <person name="Sichtig H."/>
        </authorList>
    </citation>
    <scope>NUCLEOTIDE SEQUENCE [LARGE SCALE GENOMIC DNA]</scope>
    <source>
        <strain evidence="12 13">FDAARGOS_148</strain>
    </source>
</reference>
<evidence type="ECO:0000256" key="4">
    <source>
        <dbReference type="ARBA" id="ARBA00022741"/>
    </source>
</evidence>
<proteinExistence type="inferred from homology"/>
<dbReference type="FunFam" id="3.40.50.300:FF:000356">
    <property type="entry name" value="DNA repair protein RecN"/>
    <property type="match status" value="1"/>
</dbReference>
<dbReference type="GO" id="GO:0043590">
    <property type="term" value="C:bacterial nucleoid"/>
    <property type="evidence" value="ECO:0007669"/>
    <property type="project" value="TreeGrafter"/>
</dbReference>
<dbReference type="PIRSF" id="PIRSF003128">
    <property type="entry name" value="RecN"/>
    <property type="match status" value="1"/>
</dbReference>
<evidence type="ECO:0000256" key="10">
    <source>
        <dbReference type="SAM" id="Coils"/>
    </source>
</evidence>
<feature type="domain" description="RecF/RecN/SMC N-terminal" evidence="11">
    <location>
        <begin position="1"/>
        <end position="509"/>
    </location>
</feature>
<dbReference type="InterPro" id="IPR027417">
    <property type="entry name" value="P-loop_NTPase"/>
</dbReference>
<dbReference type="EMBL" id="LORN02000015">
    <property type="protein sequence ID" value="PNN21102.1"/>
    <property type="molecule type" value="Genomic_DNA"/>
</dbReference>
<dbReference type="Proteomes" id="UP000053523">
    <property type="component" value="Unassembled WGS sequence"/>
</dbReference>
<dbReference type="InterPro" id="IPR004604">
    <property type="entry name" value="DNA_recomb/repair_RecN"/>
</dbReference>
<evidence type="ECO:0000313" key="12">
    <source>
        <dbReference type="EMBL" id="PNN21102.1"/>
    </source>
</evidence>
<keyword evidence="5 9" id="KW-0227">DNA damage</keyword>
<keyword evidence="6" id="KW-0067">ATP-binding</keyword>
<keyword evidence="7 9" id="KW-0234">DNA repair</keyword>
<sequence length="561" mass="64661">MLQTLSIKQFAIIDELEIHFSDGLTVLSGETGSGKSIIIDAIGQLIGMRASSDYVRHGEKKAIIEGIFDIDENKDVIHILHNLDIEIDEDFLLVKREIFSTGKSICRLNNQIVTLQDLRKVMQELLDIHGQHETQTLLKQKYHLKLLDDYAEDKYLSTKEKYQNVFNQYKSKTKELEELESADQALLQRLDLMKFQYEELEEASLKEGEIEQLEVDIRRIQNSEKLSMALNNAHVTLTDEHAITDRLYELSNHLQSIDDILPDKFSKLKEDIDQFYYTLEDAKHDLYDEMSNTEFDEQMLNELELRMNLLNNLKRKYGKDIYELITYKDKLQNEIAKIENYEESTSQLREEISQLYDEVMLKGKVLSRERRTVARTLRDHIVSEIQNLQMKDANLEISFQLLDKPTIDGIEFVEFLISPNKGEPLKSLNKIASGGELSRIMLALKSIFVQSRGQTAILFDEVDSGVSGQAAQKMAEKMRDIAEYIQVICISHLPQVASMSDHHLLISKASNDDRTTTQVKELENDDKIDEIARMISGASVTELTRENAKEMISQNQRKSSK</sequence>
<dbReference type="CDD" id="cd03241">
    <property type="entry name" value="ABC_RecN"/>
    <property type="match status" value="2"/>
</dbReference>
<dbReference type="FunFam" id="3.40.50.300:FF:000319">
    <property type="entry name" value="DNA repair protein RecN"/>
    <property type="match status" value="1"/>
</dbReference>
<accession>A0A2K0A7V2</accession>
<evidence type="ECO:0000256" key="7">
    <source>
        <dbReference type="ARBA" id="ARBA00023204"/>
    </source>
</evidence>
<dbReference type="Gene3D" id="3.40.50.300">
    <property type="entry name" value="P-loop containing nucleotide triphosphate hydrolases"/>
    <property type="match status" value="2"/>
</dbReference>
<dbReference type="GO" id="GO:0005524">
    <property type="term" value="F:ATP binding"/>
    <property type="evidence" value="ECO:0007669"/>
    <property type="project" value="UniProtKB-KW"/>
</dbReference>